<dbReference type="Gene3D" id="3.40.50.300">
    <property type="entry name" value="P-loop containing nucleotide triphosphate hydrolases"/>
    <property type="match status" value="1"/>
</dbReference>
<evidence type="ECO:0000256" key="2">
    <source>
        <dbReference type="ARBA" id="ARBA00022679"/>
    </source>
</evidence>
<dbReference type="GO" id="GO:0052381">
    <property type="term" value="F:tRNA dimethylallyltransferase activity"/>
    <property type="evidence" value="ECO:0007669"/>
    <property type="project" value="TreeGrafter"/>
</dbReference>
<organism evidence="5">
    <name type="scientific">mine drainage metagenome</name>
    <dbReference type="NCBI Taxonomy" id="410659"/>
    <lineage>
        <taxon>unclassified sequences</taxon>
        <taxon>metagenomes</taxon>
        <taxon>ecological metagenomes</taxon>
    </lineage>
</organism>
<comment type="caution">
    <text evidence="5">The sequence shown here is derived from an EMBL/GenBank/DDBJ whole genome shotgun (WGS) entry which is preliminary data.</text>
</comment>
<reference evidence="5" key="2">
    <citation type="journal article" date="2014" name="ISME J.">
        <title>Microbial stratification in low pH oxic and suboxic macroscopic growths along an acid mine drainage.</title>
        <authorList>
            <person name="Mendez-Garcia C."/>
            <person name="Mesa V."/>
            <person name="Sprenger R.R."/>
            <person name="Richter M."/>
            <person name="Diez M.S."/>
            <person name="Solano J."/>
            <person name="Bargiela R."/>
            <person name="Golyshina O.V."/>
            <person name="Manteca A."/>
            <person name="Ramos J.L."/>
            <person name="Gallego J.R."/>
            <person name="Llorente I."/>
            <person name="Martins Dos Santos V.A."/>
            <person name="Jensen O.N."/>
            <person name="Pelaez A.I."/>
            <person name="Sanchez J."/>
            <person name="Ferrer M."/>
        </authorList>
    </citation>
    <scope>NUCLEOTIDE SEQUENCE</scope>
</reference>
<accession>T1C354</accession>
<reference evidence="5" key="1">
    <citation type="submission" date="2013-08" db="EMBL/GenBank/DDBJ databases">
        <authorList>
            <person name="Mendez C."/>
            <person name="Richter M."/>
            <person name="Ferrer M."/>
            <person name="Sanchez J."/>
        </authorList>
    </citation>
    <scope>NUCLEOTIDE SEQUENCE</scope>
</reference>
<dbReference type="PANTHER" id="PTHR11088:SF60">
    <property type="entry name" value="TRNA DIMETHYLALLYLTRANSFERASE"/>
    <property type="match status" value="1"/>
</dbReference>
<dbReference type="InterPro" id="IPR039657">
    <property type="entry name" value="Dimethylallyltransferase"/>
</dbReference>
<comment type="similarity">
    <text evidence="1">Belongs to the IPP transferase family.</text>
</comment>
<dbReference type="InterPro" id="IPR027417">
    <property type="entry name" value="P-loop_NTPase"/>
</dbReference>
<sequence length="167" mass="18446">MGVCKPTADELHGIPCHGLDWRHLGEPFTAVDFVRRADPVVEDVWGRGRIPIVVGGTGLYVRALLRGYDFGRTPPRADRSTPTPLADAEALGRDVAELMRLAPDVGERVDLHNPRRVVRALELARAGFAPSEQARDWSAVQIGCRVEPGRLRARIESRAERLMGPQL</sequence>
<keyword evidence="2 5" id="KW-0808">Transferase</keyword>
<dbReference type="PANTHER" id="PTHR11088">
    <property type="entry name" value="TRNA DIMETHYLALLYLTRANSFERASE"/>
    <property type="match status" value="1"/>
</dbReference>
<evidence type="ECO:0000313" key="5">
    <source>
        <dbReference type="EMBL" id="EQD59719.1"/>
    </source>
</evidence>
<dbReference type="GO" id="GO:0006400">
    <property type="term" value="P:tRNA modification"/>
    <property type="evidence" value="ECO:0007669"/>
    <property type="project" value="TreeGrafter"/>
</dbReference>
<gene>
    <name evidence="5" type="ORF">B1B_08076</name>
</gene>
<protein>
    <submittedName>
        <fullName evidence="5">tRNA delta(2)-isopentenylpyrophosphate transferase</fullName>
    </submittedName>
</protein>
<dbReference type="EMBL" id="AUZY01005225">
    <property type="protein sequence ID" value="EQD59719.1"/>
    <property type="molecule type" value="Genomic_DNA"/>
</dbReference>
<dbReference type="Gene3D" id="1.10.20.140">
    <property type="match status" value="1"/>
</dbReference>
<dbReference type="Pfam" id="PF01715">
    <property type="entry name" value="IPPT"/>
    <property type="match status" value="1"/>
</dbReference>
<keyword evidence="3" id="KW-0547">Nucleotide-binding</keyword>
<evidence type="ECO:0000256" key="4">
    <source>
        <dbReference type="ARBA" id="ARBA00022840"/>
    </source>
</evidence>
<name>T1C354_9ZZZZ</name>
<dbReference type="AlphaFoldDB" id="T1C354"/>
<dbReference type="GO" id="GO:0005524">
    <property type="term" value="F:ATP binding"/>
    <property type="evidence" value="ECO:0007669"/>
    <property type="project" value="UniProtKB-KW"/>
</dbReference>
<evidence type="ECO:0000256" key="1">
    <source>
        <dbReference type="ARBA" id="ARBA00005842"/>
    </source>
</evidence>
<proteinExistence type="inferred from homology"/>
<keyword evidence="4" id="KW-0067">ATP-binding</keyword>
<evidence type="ECO:0000256" key="3">
    <source>
        <dbReference type="ARBA" id="ARBA00022741"/>
    </source>
</evidence>
<feature type="non-terminal residue" evidence="5">
    <location>
        <position position="167"/>
    </location>
</feature>